<organism evidence="1 2">
    <name type="scientific">Aureobasidium pullulans</name>
    <name type="common">Black yeast</name>
    <name type="synonym">Pullularia pullulans</name>
    <dbReference type="NCBI Taxonomy" id="5580"/>
    <lineage>
        <taxon>Eukaryota</taxon>
        <taxon>Fungi</taxon>
        <taxon>Dikarya</taxon>
        <taxon>Ascomycota</taxon>
        <taxon>Pezizomycotina</taxon>
        <taxon>Dothideomycetes</taxon>
        <taxon>Dothideomycetidae</taxon>
        <taxon>Dothideales</taxon>
        <taxon>Saccotheciaceae</taxon>
        <taxon>Aureobasidium</taxon>
    </lineage>
</organism>
<proteinExistence type="predicted"/>
<protein>
    <submittedName>
        <fullName evidence="1">Uncharacterized protein</fullName>
    </submittedName>
</protein>
<dbReference type="AlphaFoldDB" id="A0A4S8SS63"/>
<name>A0A4S8SS63_AURPU</name>
<evidence type="ECO:0000313" key="2">
    <source>
        <dbReference type="Proteomes" id="UP000304951"/>
    </source>
</evidence>
<reference evidence="1 2" key="1">
    <citation type="submission" date="2018-10" db="EMBL/GenBank/DDBJ databases">
        <title>Fifty Aureobasidium pullulans genomes reveal a recombining polyextremotolerant generalist.</title>
        <authorList>
            <person name="Gostincar C."/>
            <person name="Turk M."/>
            <person name="Zajc J."/>
            <person name="Gunde-Cimerman N."/>
        </authorList>
    </citation>
    <scope>NUCLEOTIDE SEQUENCE [LARGE SCALE GENOMIC DNA]</scope>
    <source>
        <strain evidence="1 2">EXF-11900</strain>
    </source>
</reference>
<feature type="non-terminal residue" evidence="1">
    <location>
        <position position="1"/>
    </location>
</feature>
<dbReference type="EMBL" id="QZAF01000077">
    <property type="protein sequence ID" value="THV73918.1"/>
    <property type="molecule type" value="Genomic_DNA"/>
</dbReference>
<evidence type="ECO:0000313" key="1">
    <source>
        <dbReference type="EMBL" id="THV73918.1"/>
    </source>
</evidence>
<gene>
    <name evidence="1" type="ORF">D6D28_02925</name>
</gene>
<sequence>TTRFSATTPVRCNVNIFELNWKDRHPYADAGCRNMINGLLEQVNKDLQVYNIWLADTAIPDGLTEEDGEATIPPMNTVEEVFTFLATVPLGRSLNRTYIIVMNRNLYEQKN</sequence>
<comment type="caution">
    <text evidence="1">The sequence shown here is derived from an EMBL/GenBank/DDBJ whole genome shotgun (WGS) entry which is preliminary data.</text>
</comment>
<dbReference type="Proteomes" id="UP000304951">
    <property type="component" value="Unassembled WGS sequence"/>
</dbReference>
<accession>A0A4S8SS63</accession>